<protein>
    <submittedName>
        <fullName evidence="1">Uncharacterized protein</fullName>
    </submittedName>
</protein>
<dbReference type="AlphaFoldDB" id="A0A6A6ZQJ1"/>
<sequence length="316" mass="35820">MAHHVIVRLRDISSLLQWMLNYSTDLPFATLTLEIQPNTLSQRAERNPSLKRLSAAREDVVRAALPDDPNEWINDLRAEHPWAHLAILLCMLVNLRDLRLGACMLHALPLCNALSFDHPRRKSDANDAMDWIRPRHWHPRYTSATLAARAPQLSSLTLPTEWLLPQRRLGARVADLRPFTSLRDLTAPYDALISSPSLNGVSGESAHLPVDVFPRKLERVTVLRAIVNEKLYGLVEALLDAKSAGVVVHLAEVEVYFDTYVASAGHLNRQRGIRVRAGETQVGVMVKFWYREKEIVLEKKRIDVQKKLLNQTSLHA</sequence>
<name>A0A6A6ZQJ1_9PLEO</name>
<keyword evidence="2" id="KW-1185">Reference proteome</keyword>
<gene>
    <name evidence="1" type="ORF">CC86DRAFT_385201</name>
</gene>
<accession>A0A6A6ZQJ1</accession>
<dbReference type="Proteomes" id="UP000799424">
    <property type="component" value="Unassembled WGS sequence"/>
</dbReference>
<organism evidence="1 2">
    <name type="scientific">Ophiobolus disseminans</name>
    <dbReference type="NCBI Taxonomy" id="1469910"/>
    <lineage>
        <taxon>Eukaryota</taxon>
        <taxon>Fungi</taxon>
        <taxon>Dikarya</taxon>
        <taxon>Ascomycota</taxon>
        <taxon>Pezizomycotina</taxon>
        <taxon>Dothideomycetes</taxon>
        <taxon>Pleosporomycetidae</taxon>
        <taxon>Pleosporales</taxon>
        <taxon>Pleosporineae</taxon>
        <taxon>Phaeosphaeriaceae</taxon>
        <taxon>Ophiobolus</taxon>
    </lineage>
</organism>
<proteinExistence type="predicted"/>
<evidence type="ECO:0000313" key="2">
    <source>
        <dbReference type="Proteomes" id="UP000799424"/>
    </source>
</evidence>
<reference evidence="1" key="1">
    <citation type="journal article" date="2020" name="Stud. Mycol.">
        <title>101 Dothideomycetes genomes: a test case for predicting lifestyles and emergence of pathogens.</title>
        <authorList>
            <person name="Haridas S."/>
            <person name="Albert R."/>
            <person name="Binder M."/>
            <person name="Bloem J."/>
            <person name="Labutti K."/>
            <person name="Salamov A."/>
            <person name="Andreopoulos B."/>
            <person name="Baker S."/>
            <person name="Barry K."/>
            <person name="Bills G."/>
            <person name="Bluhm B."/>
            <person name="Cannon C."/>
            <person name="Castanera R."/>
            <person name="Culley D."/>
            <person name="Daum C."/>
            <person name="Ezra D."/>
            <person name="Gonzalez J."/>
            <person name="Henrissat B."/>
            <person name="Kuo A."/>
            <person name="Liang C."/>
            <person name="Lipzen A."/>
            <person name="Lutzoni F."/>
            <person name="Magnuson J."/>
            <person name="Mondo S."/>
            <person name="Nolan M."/>
            <person name="Ohm R."/>
            <person name="Pangilinan J."/>
            <person name="Park H.-J."/>
            <person name="Ramirez L."/>
            <person name="Alfaro M."/>
            <person name="Sun H."/>
            <person name="Tritt A."/>
            <person name="Yoshinaga Y."/>
            <person name="Zwiers L.-H."/>
            <person name="Turgeon B."/>
            <person name="Goodwin S."/>
            <person name="Spatafora J."/>
            <person name="Crous P."/>
            <person name="Grigoriev I."/>
        </authorList>
    </citation>
    <scope>NUCLEOTIDE SEQUENCE</scope>
    <source>
        <strain evidence="1">CBS 113818</strain>
    </source>
</reference>
<dbReference type="EMBL" id="MU006233">
    <property type="protein sequence ID" value="KAF2823043.1"/>
    <property type="molecule type" value="Genomic_DNA"/>
</dbReference>
<evidence type="ECO:0000313" key="1">
    <source>
        <dbReference type="EMBL" id="KAF2823043.1"/>
    </source>
</evidence>